<dbReference type="PROSITE" id="PS50011">
    <property type="entry name" value="PROTEIN_KINASE_DOM"/>
    <property type="match status" value="1"/>
</dbReference>
<dbReference type="InterPro" id="IPR008271">
    <property type="entry name" value="Ser/Thr_kinase_AS"/>
</dbReference>
<evidence type="ECO:0000256" key="2">
    <source>
        <dbReference type="ARBA" id="ARBA00022679"/>
    </source>
</evidence>
<dbReference type="PANTHER" id="PTHR24345">
    <property type="entry name" value="SERINE/THREONINE-PROTEIN KINASE PLK"/>
    <property type="match status" value="1"/>
</dbReference>
<dbReference type="InterPro" id="IPR017441">
    <property type="entry name" value="Protein_kinase_ATP_BS"/>
</dbReference>
<evidence type="ECO:0000256" key="4">
    <source>
        <dbReference type="ARBA" id="ARBA00022777"/>
    </source>
</evidence>
<keyword evidence="2" id="KW-0808">Transferase</keyword>
<feature type="domain" description="Protein kinase" evidence="7">
    <location>
        <begin position="38"/>
        <end position="352"/>
    </location>
</feature>
<name>A0A481Z8T8_9VIRU</name>
<protein>
    <submittedName>
        <fullName evidence="8">Protein kinase</fullName>
    </submittedName>
</protein>
<proteinExistence type="predicted"/>
<dbReference type="Pfam" id="PF00069">
    <property type="entry name" value="Pkinase"/>
    <property type="match status" value="1"/>
</dbReference>
<keyword evidence="3 6" id="KW-0547">Nucleotide-binding</keyword>
<evidence type="ECO:0000259" key="7">
    <source>
        <dbReference type="PROSITE" id="PS50011"/>
    </source>
</evidence>
<evidence type="ECO:0000313" key="8">
    <source>
        <dbReference type="EMBL" id="QBK92304.1"/>
    </source>
</evidence>
<evidence type="ECO:0000256" key="1">
    <source>
        <dbReference type="ARBA" id="ARBA00022527"/>
    </source>
</evidence>
<dbReference type="Gene3D" id="1.10.510.10">
    <property type="entry name" value="Transferase(Phosphotransferase) domain 1"/>
    <property type="match status" value="1"/>
</dbReference>
<keyword evidence="1" id="KW-0723">Serine/threonine-protein kinase</keyword>
<dbReference type="PANTHER" id="PTHR24345:SF0">
    <property type="entry name" value="CELL CYCLE SERINE_THREONINE-PROTEIN KINASE CDC5_MSD2"/>
    <property type="match status" value="1"/>
</dbReference>
<organism evidence="8">
    <name type="scientific">Pithovirus LCPAC304</name>
    <dbReference type="NCBI Taxonomy" id="2506594"/>
    <lineage>
        <taxon>Viruses</taxon>
        <taxon>Pithoviruses</taxon>
    </lineage>
</organism>
<dbReference type="PROSITE" id="PS00107">
    <property type="entry name" value="PROTEIN_KINASE_ATP"/>
    <property type="match status" value="1"/>
</dbReference>
<evidence type="ECO:0000256" key="5">
    <source>
        <dbReference type="ARBA" id="ARBA00022840"/>
    </source>
</evidence>
<gene>
    <name evidence="8" type="ORF">LCPAC304_06510</name>
</gene>
<sequence length="461" mass="53422">MSFAKFLFVNLQTKKDNRTKFCWFLPNIGMSIGSTVQIFDDEKLGEGSYGAVYRCCDEYGKAYAVKCIKINEMGIPNILENSIMKTISHPALNTALHIHTTAREVHIFQRLAETDMARYTRRKDKCVPPDLLQKWSYSLVQAVACLHRQKIIHADVKANNVLLFEDKTVKLGDFTLAVCVWDSQPKKSQKPERESLSADDVKTAPSLFTHRVCTYSHRPPECWFRKGWSYPLDIWSLGCTLFEIAYGQLLFPSQGKITDKDPKKAIQKKKIIYKSACNCLLEWARNGPNASSEPKWMESFKMHPSVTHKRATFPLRYARPEYREFNALVLWMLKIDPIQRPTIDQILKHSYFTKLTSLPYKIVSTMSKIIPRRDQQRLSRYLDQHSDHPKVRDLATELYGRCTLLKCISEPLKIVACVWIAEKLVRIRPRCNGLSRMLILQCERQICQHLSFRLHTCAVEN</sequence>
<dbReference type="InterPro" id="IPR000719">
    <property type="entry name" value="Prot_kinase_dom"/>
</dbReference>
<evidence type="ECO:0000256" key="3">
    <source>
        <dbReference type="ARBA" id="ARBA00022741"/>
    </source>
</evidence>
<accession>A0A481Z8T8</accession>
<dbReference type="GO" id="GO:0004674">
    <property type="term" value="F:protein serine/threonine kinase activity"/>
    <property type="evidence" value="ECO:0007669"/>
    <property type="project" value="UniProtKB-KW"/>
</dbReference>
<reference evidence="8" key="1">
    <citation type="journal article" date="2019" name="MBio">
        <title>Virus Genomes from Deep Sea Sediments Expand the Ocean Megavirome and Support Independent Origins of Viral Gigantism.</title>
        <authorList>
            <person name="Backstrom D."/>
            <person name="Yutin N."/>
            <person name="Jorgensen S.L."/>
            <person name="Dharamshi J."/>
            <person name="Homa F."/>
            <person name="Zaremba-Niedwiedzka K."/>
            <person name="Spang A."/>
            <person name="Wolf Y.I."/>
            <person name="Koonin E.V."/>
            <person name="Ettema T.J."/>
        </authorList>
    </citation>
    <scope>NUCLEOTIDE SEQUENCE</scope>
</reference>
<dbReference type="Gene3D" id="3.30.200.20">
    <property type="entry name" value="Phosphorylase Kinase, domain 1"/>
    <property type="match status" value="1"/>
</dbReference>
<keyword evidence="4 8" id="KW-0418">Kinase</keyword>
<dbReference type="GO" id="GO:0005524">
    <property type="term" value="F:ATP binding"/>
    <property type="evidence" value="ECO:0007669"/>
    <property type="project" value="UniProtKB-UniRule"/>
</dbReference>
<dbReference type="PROSITE" id="PS00108">
    <property type="entry name" value="PROTEIN_KINASE_ST"/>
    <property type="match status" value="1"/>
</dbReference>
<feature type="binding site" evidence="6">
    <location>
        <position position="66"/>
    </location>
    <ligand>
        <name>ATP</name>
        <dbReference type="ChEBI" id="CHEBI:30616"/>
    </ligand>
</feature>
<dbReference type="EMBL" id="MK500573">
    <property type="protein sequence ID" value="QBK92304.1"/>
    <property type="molecule type" value="Genomic_DNA"/>
</dbReference>
<evidence type="ECO:0000256" key="6">
    <source>
        <dbReference type="PROSITE-ProRule" id="PRU10141"/>
    </source>
</evidence>
<dbReference type="SMART" id="SM00220">
    <property type="entry name" value="S_TKc"/>
    <property type="match status" value="1"/>
</dbReference>
<dbReference type="SUPFAM" id="SSF56112">
    <property type="entry name" value="Protein kinase-like (PK-like)"/>
    <property type="match status" value="1"/>
</dbReference>
<keyword evidence="5 6" id="KW-0067">ATP-binding</keyword>
<dbReference type="InterPro" id="IPR011009">
    <property type="entry name" value="Kinase-like_dom_sf"/>
</dbReference>